<evidence type="ECO:0000313" key="1">
    <source>
        <dbReference type="EMBL" id="MFC7063369.1"/>
    </source>
</evidence>
<dbReference type="Proteomes" id="UP001596410">
    <property type="component" value="Unassembled WGS sequence"/>
</dbReference>
<proteinExistence type="predicted"/>
<evidence type="ECO:0000313" key="2">
    <source>
        <dbReference type="Proteomes" id="UP001596410"/>
    </source>
</evidence>
<name>A0ABW2EQJ2_9BACI</name>
<gene>
    <name evidence="1" type="ORF">ACFQIC_16265</name>
</gene>
<sequence length="48" mass="5504">MNLFSYEEVVLTLSIVNDRNLAVDMYNEEAAVKIQSNIMTCSSFGWKE</sequence>
<organism evidence="1 2">
    <name type="scientific">Halobacillus seohaensis</name>
    <dbReference type="NCBI Taxonomy" id="447421"/>
    <lineage>
        <taxon>Bacteria</taxon>
        <taxon>Bacillati</taxon>
        <taxon>Bacillota</taxon>
        <taxon>Bacilli</taxon>
        <taxon>Bacillales</taxon>
        <taxon>Bacillaceae</taxon>
        <taxon>Halobacillus</taxon>
    </lineage>
</organism>
<accession>A0ABW2EQJ2</accession>
<comment type="caution">
    <text evidence="1">The sequence shown here is derived from an EMBL/GenBank/DDBJ whole genome shotgun (WGS) entry which is preliminary data.</text>
</comment>
<keyword evidence="2" id="KW-1185">Reference proteome</keyword>
<dbReference type="EMBL" id="JBHSZV010000047">
    <property type="protein sequence ID" value="MFC7063369.1"/>
    <property type="molecule type" value="Genomic_DNA"/>
</dbReference>
<reference evidence="2" key="1">
    <citation type="journal article" date="2019" name="Int. J. Syst. Evol. Microbiol.">
        <title>The Global Catalogue of Microorganisms (GCM) 10K type strain sequencing project: providing services to taxonomists for standard genome sequencing and annotation.</title>
        <authorList>
            <consortium name="The Broad Institute Genomics Platform"/>
            <consortium name="The Broad Institute Genome Sequencing Center for Infectious Disease"/>
            <person name="Wu L."/>
            <person name="Ma J."/>
        </authorList>
    </citation>
    <scope>NUCLEOTIDE SEQUENCE [LARGE SCALE GENOMIC DNA]</scope>
    <source>
        <strain evidence="2">CGMCC 4.1621</strain>
    </source>
</reference>
<protein>
    <submittedName>
        <fullName evidence="1">Uncharacterized protein</fullName>
    </submittedName>
</protein>